<organism evidence="1 2">
    <name type="scientific">Vibrio parahaemolyticus</name>
    <dbReference type="NCBI Taxonomy" id="670"/>
    <lineage>
        <taxon>Bacteria</taxon>
        <taxon>Pseudomonadati</taxon>
        <taxon>Pseudomonadota</taxon>
        <taxon>Gammaproteobacteria</taxon>
        <taxon>Vibrionales</taxon>
        <taxon>Vibrionaceae</taxon>
        <taxon>Vibrio</taxon>
    </lineage>
</organism>
<name>A0AAW8Q065_VIBPH</name>
<dbReference type="AlphaFoldDB" id="A0AAW8Q065"/>
<evidence type="ECO:0000313" key="2">
    <source>
        <dbReference type="Proteomes" id="UP001253193"/>
    </source>
</evidence>
<protein>
    <submittedName>
        <fullName evidence="1">Uncharacterized protein</fullName>
    </submittedName>
</protein>
<dbReference type="Proteomes" id="UP001253193">
    <property type="component" value="Unassembled WGS sequence"/>
</dbReference>
<sequence length="88" mass="9939">MLTTKSTIVDNKESIINELRSYMALSDQPNKAINTSSLVFAIYETVYDELPSFVKPEDHQSYMGELISVMVQEDVIKQIGEDSFVCEA</sequence>
<dbReference type="EMBL" id="JAUHGG010000003">
    <property type="protein sequence ID" value="MDS1820979.1"/>
    <property type="molecule type" value="Genomic_DNA"/>
</dbReference>
<proteinExistence type="predicted"/>
<comment type="caution">
    <text evidence="1">The sequence shown here is derived from an EMBL/GenBank/DDBJ whole genome shotgun (WGS) entry which is preliminary data.</text>
</comment>
<reference evidence="1" key="1">
    <citation type="submission" date="2023-06" db="EMBL/GenBank/DDBJ databases">
        <title>Genomic Diversity of Vibrio spp. and Metagenomic Analysis of Pathogens in Florida Gulf Coastal Waters Following Hurricane Ian.</title>
        <authorList>
            <person name="Brumfield K.D."/>
        </authorList>
    </citation>
    <scope>NUCLEOTIDE SEQUENCE</scope>
    <source>
        <strain evidence="1">WBS2B-138</strain>
    </source>
</reference>
<evidence type="ECO:0000313" key="1">
    <source>
        <dbReference type="EMBL" id="MDS1820979.1"/>
    </source>
</evidence>
<accession>A0AAW8Q065</accession>
<gene>
    <name evidence="1" type="ORF">QX249_09945</name>
</gene>
<dbReference type="RefSeq" id="WP_311019770.1">
    <property type="nucleotide sequence ID" value="NZ_JAUHGG010000003.1"/>
</dbReference>